<gene>
    <name evidence="1" type="ORF">MEDL_38306</name>
</gene>
<dbReference type="InterPro" id="IPR013783">
    <property type="entry name" value="Ig-like_fold"/>
</dbReference>
<dbReference type="EMBL" id="CAJPWZ010001838">
    <property type="protein sequence ID" value="CAG2225145.1"/>
    <property type="molecule type" value="Genomic_DNA"/>
</dbReference>
<sequence length="208" mass="23273">MYIRFEVEWKFETPVFLRGNASIVCMIPDENDIPGHMAWTKDGKLIGLNIASSNSTKYDLSTKYSMSSMVYTLIIKDIALDDLNMVYKCESGFSSAAGILPLNEDTFVALPRTEDISRKFTMKDGLIHVVLEVSSVYPLPKCVAAFKAKNITNFSTTKYFNESSLYSMTFDLNYQTDECGNITTSCVIGKNAISSLDAANEVKHCERE</sequence>
<dbReference type="OrthoDB" id="6140416at2759"/>
<evidence type="ECO:0000313" key="2">
    <source>
        <dbReference type="Proteomes" id="UP000683360"/>
    </source>
</evidence>
<comment type="caution">
    <text evidence="1">The sequence shown here is derived from an EMBL/GenBank/DDBJ whole genome shotgun (WGS) entry which is preliminary data.</text>
</comment>
<dbReference type="SUPFAM" id="SSF48726">
    <property type="entry name" value="Immunoglobulin"/>
    <property type="match status" value="1"/>
</dbReference>
<dbReference type="AlphaFoldDB" id="A0A8S3SUT8"/>
<dbReference type="Gene3D" id="2.60.40.10">
    <property type="entry name" value="Immunoglobulins"/>
    <property type="match status" value="1"/>
</dbReference>
<proteinExistence type="predicted"/>
<protein>
    <recommendedName>
        <fullName evidence="3">Ig-like domain-containing protein</fullName>
    </recommendedName>
</protein>
<keyword evidence="2" id="KW-1185">Reference proteome</keyword>
<dbReference type="Proteomes" id="UP000683360">
    <property type="component" value="Unassembled WGS sequence"/>
</dbReference>
<evidence type="ECO:0008006" key="3">
    <source>
        <dbReference type="Google" id="ProtNLM"/>
    </source>
</evidence>
<accession>A0A8S3SUT8</accession>
<reference evidence="1" key="1">
    <citation type="submission" date="2021-03" db="EMBL/GenBank/DDBJ databases">
        <authorList>
            <person name="Bekaert M."/>
        </authorList>
    </citation>
    <scope>NUCLEOTIDE SEQUENCE</scope>
</reference>
<evidence type="ECO:0000313" key="1">
    <source>
        <dbReference type="EMBL" id="CAG2225145.1"/>
    </source>
</evidence>
<organism evidence="1 2">
    <name type="scientific">Mytilus edulis</name>
    <name type="common">Blue mussel</name>
    <dbReference type="NCBI Taxonomy" id="6550"/>
    <lineage>
        <taxon>Eukaryota</taxon>
        <taxon>Metazoa</taxon>
        <taxon>Spiralia</taxon>
        <taxon>Lophotrochozoa</taxon>
        <taxon>Mollusca</taxon>
        <taxon>Bivalvia</taxon>
        <taxon>Autobranchia</taxon>
        <taxon>Pteriomorphia</taxon>
        <taxon>Mytilida</taxon>
        <taxon>Mytiloidea</taxon>
        <taxon>Mytilidae</taxon>
        <taxon>Mytilinae</taxon>
        <taxon>Mytilus</taxon>
    </lineage>
</organism>
<name>A0A8S3SUT8_MYTED</name>
<dbReference type="InterPro" id="IPR036179">
    <property type="entry name" value="Ig-like_dom_sf"/>
</dbReference>